<dbReference type="AlphaFoldDB" id="A0A0F5J5T9"/>
<dbReference type="SUPFAM" id="SSF103515">
    <property type="entry name" value="Autotransporter"/>
    <property type="match status" value="1"/>
</dbReference>
<organism evidence="2 3">
    <name type="scientific">Parabacteroides goldsteinii DSM 19448 = WAL 12034</name>
    <dbReference type="NCBI Taxonomy" id="927665"/>
    <lineage>
        <taxon>Bacteria</taxon>
        <taxon>Pseudomonadati</taxon>
        <taxon>Bacteroidota</taxon>
        <taxon>Bacteroidia</taxon>
        <taxon>Bacteroidales</taxon>
        <taxon>Tannerellaceae</taxon>
        <taxon>Parabacteroides</taxon>
    </lineage>
</organism>
<evidence type="ECO:0008006" key="4">
    <source>
        <dbReference type="Google" id="ProtNLM"/>
    </source>
</evidence>
<name>A0A0F5J5T9_9BACT</name>
<reference evidence="2 3" key="1">
    <citation type="submission" date="2013-04" db="EMBL/GenBank/DDBJ databases">
        <title>The Genome Sequence of Parabacteroides goldsteinii DSM 19448.</title>
        <authorList>
            <consortium name="The Broad Institute Genomics Platform"/>
            <person name="Earl A."/>
            <person name="Ward D."/>
            <person name="Feldgarden M."/>
            <person name="Gevers D."/>
            <person name="Martens E."/>
            <person name="Sakamoto M."/>
            <person name="Benno Y."/>
            <person name="Song Y."/>
            <person name="Liu C."/>
            <person name="Lee J."/>
            <person name="Bolanos M."/>
            <person name="Vaisanen M.L."/>
            <person name="Finegold S.M."/>
            <person name="Walker B."/>
            <person name="Young S."/>
            <person name="Zeng Q."/>
            <person name="Gargeya S."/>
            <person name="Fitzgerald M."/>
            <person name="Haas B."/>
            <person name="Abouelleil A."/>
            <person name="Allen A.W."/>
            <person name="Alvarado L."/>
            <person name="Arachchi H.M."/>
            <person name="Berlin A.M."/>
            <person name="Chapman S.B."/>
            <person name="Gainer-Dewar J."/>
            <person name="Goldberg J."/>
            <person name="Griggs A."/>
            <person name="Gujja S."/>
            <person name="Hansen M."/>
            <person name="Howarth C."/>
            <person name="Imamovic A."/>
            <person name="Ireland A."/>
            <person name="Larimer J."/>
            <person name="McCowan C."/>
            <person name="Murphy C."/>
            <person name="Pearson M."/>
            <person name="Poon T.W."/>
            <person name="Priest M."/>
            <person name="Roberts A."/>
            <person name="Saif S."/>
            <person name="Shea T."/>
            <person name="Sisk P."/>
            <person name="Sykes S."/>
            <person name="Wortman J."/>
            <person name="Nusbaum C."/>
            <person name="Birren B."/>
        </authorList>
    </citation>
    <scope>NUCLEOTIDE SEQUENCE [LARGE SCALE GENOMIC DNA]</scope>
    <source>
        <strain evidence="2 3">DSM 19448</strain>
    </source>
</reference>
<keyword evidence="1" id="KW-0732">Signal</keyword>
<evidence type="ECO:0000256" key="1">
    <source>
        <dbReference type="SAM" id="SignalP"/>
    </source>
</evidence>
<dbReference type="Proteomes" id="UP000033047">
    <property type="component" value="Unassembled WGS sequence"/>
</dbReference>
<dbReference type="InterPro" id="IPR021958">
    <property type="entry name" value="DUF3575"/>
</dbReference>
<protein>
    <recommendedName>
        <fullName evidence="4">DUF3575 domain-containing protein</fullName>
    </recommendedName>
</protein>
<evidence type="ECO:0000313" key="2">
    <source>
        <dbReference type="EMBL" id="KKB53266.1"/>
    </source>
</evidence>
<feature type="chain" id="PRO_5002488760" description="DUF3575 domain-containing protein" evidence="1">
    <location>
        <begin position="26"/>
        <end position="190"/>
    </location>
</feature>
<dbReference type="HOGENOM" id="CLU_085002_2_0_10"/>
<evidence type="ECO:0000313" key="3">
    <source>
        <dbReference type="Proteomes" id="UP000033047"/>
    </source>
</evidence>
<dbReference type="InterPro" id="IPR036709">
    <property type="entry name" value="Autotransporte_beta_dom_sf"/>
</dbReference>
<sequence length="190" mass="21799">MYKGKIRERHLLLLLFICLSVNLRGQQTALKTNVLFWGTTTPNAGVEVGIARQFTVEVWGAYNAWKFSNDMKLNLYLIQPEARYWFCRKFEGHFVGVHGHYGHFNIGQIPFISGLKEYVLRGDLYGGGLTYGYHWAIGDRWGLEAMIGGGYAYMKYDKYRCADCGEKVGSFTRSYIGPTRIGFSIIYFLK</sequence>
<dbReference type="RefSeq" id="WP_087880789.1">
    <property type="nucleotide sequence ID" value="NZ_KQ033913.1"/>
</dbReference>
<gene>
    <name evidence="2" type="ORF">HMPREF1535_03492</name>
</gene>
<dbReference type="STRING" id="927665.HMPREF1535_03492"/>
<proteinExistence type="predicted"/>
<dbReference type="Pfam" id="PF12099">
    <property type="entry name" value="DUF3575"/>
    <property type="match status" value="1"/>
</dbReference>
<accession>A0A0F5J5T9</accession>
<feature type="signal peptide" evidence="1">
    <location>
        <begin position="1"/>
        <end position="25"/>
    </location>
</feature>
<comment type="caution">
    <text evidence="2">The sequence shown here is derived from an EMBL/GenBank/DDBJ whole genome shotgun (WGS) entry which is preliminary data.</text>
</comment>
<dbReference type="EMBL" id="AQHV01000015">
    <property type="protein sequence ID" value="KKB53266.1"/>
    <property type="molecule type" value="Genomic_DNA"/>
</dbReference>
<dbReference type="PATRIC" id="fig|927665.4.peg.3589"/>